<name>A0ACB0M3D2_TRIPR</name>
<accession>A0ACB0M3D2</accession>
<comment type="caution">
    <text evidence="1">The sequence shown here is derived from an EMBL/GenBank/DDBJ whole genome shotgun (WGS) entry which is preliminary data.</text>
</comment>
<evidence type="ECO:0000313" key="1">
    <source>
        <dbReference type="EMBL" id="CAJ2675155.1"/>
    </source>
</evidence>
<sequence length="706" mass="79616">MMSSYGSKKTHTNLVMVAVDKDKNSGYAYRWTTNNIENPIIIAVHVKHKDLPHQGTNVFPPDEEDVDNVFSTLREMCNDKVVKMKEAVVDDSDIARGLLDYAKRNRIQTIIVGAPASYTKNVLSRSLNMRTISKRFKGYEDIATSIIKSAPDYSSVYVIAKGKVVETRPAIRPLDNLDVKSPGMSPAMTVCKSENDIRGPIFKRGASTSRSRRGLLLLSTNQSLESIDLSNHHSQKSQLFSHNSSLNENNSSGSHKFGSLGLPKLDKDSSNEADSQHKEEMEAEMKELRLKLRQTMDMYKSACKEAITAKNKAKEINQWKLEEARTVEEVMMSKEAALAMAEQEKAKAKAAIQEADEAMKKAEKEAQRRLKAERKARREMEEKDQALNVIARKDIRYRQYTLEEIENATQNFSLSMKIGEGGYGPVFKGQLDHTNVAIKVLRPDANQGRKQFLQEVEILCNIRHPNMVLLLGACQEYGCLVYEYMDNGSLEDRLLRKQNSPPIPWQNRFEIAFEIATALLFLHQTKPEAIVHRDLKPANILIDKNFVSKISDVGLSRLVPPCVADSVTQYHMTSAAGTLSYIDPEYQQSGKLTTKSDIYSLGIVFLQIITAKPPMGLSHQVKRAIENGTFSDMLDPVVTYWPIDEVLVFAKLALRCAELCKKDRPDLALEVIPELNRLKEFGFKSQKYERNRSHALRPPAPPRGPL</sequence>
<dbReference type="EMBL" id="CASHSV030000716">
    <property type="protein sequence ID" value="CAJ2675155.1"/>
    <property type="molecule type" value="Genomic_DNA"/>
</dbReference>
<reference evidence="1" key="1">
    <citation type="submission" date="2023-10" db="EMBL/GenBank/DDBJ databases">
        <authorList>
            <person name="Rodriguez Cubillos JULIANA M."/>
            <person name="De Vega J."/>
        </authorList>
    </citation>
    <scope>NUCLEOTIDE SEQUENCE</scope>
</reference>
<dbReference type="Proteomes" id="UP001177021">
    <property type="component" value="Unassembled WGS sequence"/>
</dbReference>
<protein>
    <submittedName>
        <fullName evidence="1">Uncharacterized protein</fullName>
    </submittedName>
</protein>
<keyword evidence="2" id="KW-1185">Reference proteome</keyword>
<evidence type="ECO:0000313" key="2">
    <source>
        <dbReference type="Proteomes" id="UP001177021"/>
    </source>
</evidence>
<organism evidence="1 2">
    <name type="scientific">Trifolium pratense</name>
    <name type="common">Red clover</name>
    <dbReference type="NCBI Taxonomy" id="57577"/>
    <lineage>
        <taxon>Eukaryota</taxon>
        <taxon>Viridiplantae</taxon>
        <taxon>Streptophyta</taxon>
        <taxon>Embryophyta</taxon>
        <taxon>Tracheophyta</taxon>
        <taxon>Spermatophyta</taxon>
        <taxon>Magnoliopsida</taxon>
        <taxon>eudicotyledons</taxon>
        <taxon>Gunneridae</taxon>
        <taxon>Pentapetalae</taxon>
        <taxon>rosids</taxon>
        <taxon>fabids</taxon>
        <taxon>Fabales</taxon>
        <taxon>Fabaceae</taxon>
        <taxon>Papilionoideae</taxon>
        <taxon>50 kb inversion clade</taxon>
        <taxon>NPAAA clade</taxon>
        <taxon>Hologalegina</taxon>
        <taxon>IRL clade</taxon>
        <taxon>Trifolieae</taxon>
        <taxon>Trifolium</taxon>
    </lineage>
</organism>
<gene>
    <name evidence="1" type="ORF">MILVUS5_LOCUS38251</name>
</gene>
<proteinExistence type="predicted"/>